<sequence>MRWSPSTSCRLPVKEEYLPLKQTDNLSESTSLADRLGIPAPLFWGFVGLLFFMIGDGVEAGYLAPYLEGQGISSRDTALLFTIYGVTVSLSSWASGPLSDLWGPKRVMWIGLAIWGVFEILFLTFGVAVNSYPIMLAAYTMRGFGYPLFTYGFLVWIAAATPPRQLGSAAGWFWFAFSGGLPTLGSLFASFSIPLIGEMATFWSSLGLVMFGGLLALLMTREPIGSRRLAPVGTKPGMIFFSSISILWREPKTFVAMIVRTINTSSEYAFLVIMPAFFTKVIGFSLSQWLQLLSIIFLSNILVNLVSGITADRLGHRTVVALFGCIGAAITVPLFYYVPQMFPGNFGIAAAMGALYGATIAAFVPLSGLVPQICPKEKAAALSALGLGAGASTWVGPAIVTWFESWRGIEGIIWIFSGLYVASAVMTLVLTVSPEARRHLNEAAARGDIAEEVTLGH</sequence>
<evidence type="ECO:0000256" key="4">
    <source>
        <dbReference type="SAM" id="Phobius"/>
    </source>
</evidence>
<feature type="transmembrane region" description="Helical" evidence="4">
    <location>
        <begin position="344"/>
        <end position="367"/>
    </location>
</feature>
<evidence type="ECO:0000256" key="3">
    <source>
        <dbReference type="ARBA" id="ARBA00023136"/>
    </source>
</evidence>
<feature type="transmembrane region" description="Helical" evidence="4">
    <location>
        <begin position="42"/>
        <end position="65"/>
    </location>
</feature>
<dbReference type="Gene3D" id="1.20.1250.20">
    <property type="entry name" value="MFS general substrate transporter like domains"/>
    <property type="match status" value="2"/>
</dbReference>
<feature type="transmembrane region" description="Helical" evidence="4">
    <location>
        <begin position="107"/>
        <end position="132"/>
    </location>
</feature>
<dbReference type="GO" id="GO:0016020">
    <property type="term" value="C:membrane"/>
    <property type="evidence" value="ECO:0007669"/>
    <property type="project" value="InterPro"/>
</dbReference>
<dbReference type="NCBIfam" id="TIGR00897">
    <property type="entry name" value="2A0118"/>
    <property type="match status" value="1"/>
</dbReference>
<dbReference type="HOGENOM" id="CLU_032461_0_0_5"/>
<dbReference type="Pfam" id="PF07690">
    <property type="entry name" value="MFS_1"/>
    <property type="match status" value="1"/>
</dbReference>
<gene>
    <name evidence="6" type="ordered locus">GLX_20650</name>
</gene>
<organism evidence="6 7">
    <name type="scientific">Komagataeibacter medellinensis (strain NBRC 3288 / BCRC 11682 / LMG 1693 / Kondo 51)</name>
    <name type="common">Gluconacetobacter medellinensis</name>
    <dbReference type="NCBI Taxonomy" id="634177"/>
    <lineage>
        <taxon>Bacteria</taxon>
        <taxon>Pseudomonadati</taxon>
        <taxon>Pseudomonadota</taxon>
        <taxon>Alphaproteobacteria</taxon>
        <taxon>Acetobacterales</taxon>
        <taxon>Acetobacteraceae</taxon>
        <taxon>Komagataeibacter</taxon>
    </lineage>
</organism>
<dbReference type="PROSITE" id="PS50850">
    <property type="entry name" value="MFS"/>
    <property type="match status" value="1"/>
</dbReference>
<name>G2I0L9_KOMMN</name>
<feature type="transmembrane region" description="Helical" evidence="4">
    <location>
        <begin position="144"/>
        <end position="160"/>
    </location>
</feature>
<proteinExistence type="predicted"/>
<dbReference type="InterPro" id="IPR020846">
    <property type="entry name" value="MFS_dom"/>
</dbReference>
<feature type="transmembrane region" description="Helical" evidence="4">
    <location>
        <begin position="77"/>
        <end position="95"/>
    </location>
</feature>
<dbReference type="EMBL" id="AP012159">
    <property type="protein sequence ID" value="BAK84477.1"/>
    <property type="molecule type" value="Genomic_DNA"/>
</dbReference>
<protein>
    <submittedName>
        <fullName evidence="6">Major facilitator superfamily alpha-ketoglutarate transporter</fullName>
    </submittedName>
</protein>
<keyword evidence="3 4" id="KW-0472">Membrane</keyword>
<evidence type="ECO:0000313" key="7">
    <source>
        <dbReference type="Proteomes" id="UP000009044"/>
    </source>
</evidence>
<keyword evidence="2 4" id="KW-1133">Transmembrane helix</keyword>
<feature type="transmembrane region" description="Helical" evidence="4">
    <location>
        <begin position="172"/>
        <end position="193"/>
    </location>
</feature>
<dbReference type="PATRIC" id="fig|634177.7.peg.2341"/>
<feature type="transmembrane region" description="Helical" evidence="4">
    <location>
        <begin position="379"/>
        <end position="400"/>
    </location>
</feature>
<feature type="domain" description="Major facilitator superfamily (MFS) profile" evidence="5">
    <location>
        <begin position="41"/>
        <end position="435"/>
    </location>
</feature>
<dbReference type="KEGG" id="gxy:GLX_20650"/>
<dbReference type="AlphaFoldDB" id="G2I0L9"/>
<feature type="transmembrane region" description="Helical" evidence="4">
    <location>
        <begin position="412"/>
        <end position="432"/>
    </location>
</feature>
<reference evidence="7" key="1">
    <citation type="journal article" date="2011" name="J. Bacteriol.">
        <title>Complete genome sequence of NBRC 3288, a unique cellulose-nonproducing strain of Gluconacetobacter xylinus isolated from vinegar.</title>
        <authorList>
            <person name="Ogino H."/>
            <person name="Azuma Y."/>
            <person name="Hosoyama A."/>
            <person name="Nakazawa H."/>
            <person name="Matsutani M."/>
            <person name="Hasegawa A."/>
            <person name="Otsuyama K."/>
            <person name="Matsushita K."/>
            <person name="Fujita N."/>
            <person name="Shirai M."/>
        </authorList>
    </citation>
    <scope>NUCLEOTIDE SEQUENCE [LARGE SCALE GENOMIC DNA]</scope>
    <source>
        <strain evidence="7">NBRC 3288 / BCRC 11682 / LMG 1693</strain>
    </source>
</reference>
<evidence type="ECO:0000256" key="1">
    <source>
        <dbReference type="ARBA" id="ARBA00022692"/>
    </source>
</evidence>
<dbReference type="SUPFAM" id="SSF103473">
    <property type="entry name" value="MFS general substrate transporter"/>
    <property type="match status" value="1"/>
</dbReference>
<feature type="transmembrane region" description="Helical" evidence="4">
    <location>
        <begin position="318"/>
        <end position="338"/>
    </location>
</feature>
<evidence type="ECO:0000259" key="5">
    <source>
        <dbReference type="PROSITE" id="PS50850"/>
    </source>
</evidence>
<accession>G2I0L9</accession>
<dbReference type="STRING" id="634177.GLX_20650"/>
<keyword evidence="1 4" id="KW-0812">Transmembrane</keyword>
<dbReference type="eggNOG" id="COG2814">
    <property type="taxonomic scope" value="Bacteria"/>
</dbReference>
<dbReference type="InterPro" id="IPR036259">
    <property type="entry name" value="MFS_trans_sf"/>
</dbReference>
<dbReference type="CDD" id="cd17337">
    <property type="entry name" value="MFS_CsbX"/>
    <property type="match status" value="1"/>
</dbReference>
<dbReference type="InterPro" id="IPR004748">
    <property type="entry name" value="Polyol_permease-like"/>
</dbReference>
<dbReference type="GO" id="GO:0022857">
    <property type="term" value="F:transmembrane transporter activity"/>
    <property type="evidence" value="ECO:0007669"/>
    <property type="project" value="InterPro"/>
</dbReference>
<dbReference type="InterPro" id="IPR052714">
    <property type="entry name" value="MFS_Exporter"/>
</dbReference>
<dbReference type="PANTHER" id="PTHR23531">
    <property type="entry name" value="QUINOLENE RESISTANCE PROTEIN NORA"/>
    <property type="match status" value="1"/>
</dbReference>
<feature type="transmembrane region" description="Helical" evidence="4">
    <location>
        <begin position="292"/>
        <end position="311"/>
    </location>
</feature>
<feature type="transmembrane region" description="Helical" evidence="4">
    <location>
        <begin position="232"/>
        <end position="248"/>
    </location>
</feature>
<evidence type="ECO:0000256" key="2">
    <source>
        <dbReference type="ARBA" id="ARBA00022989"/>
    </source>
</evidence>
<evidence type="ECO:0000313" key="6">
    <source>
        <dbReference type="EMBL" id="BAK84477.1"/>
    </source>
</evidence>
<dbReference type="Proteomes" id="UP000009044">
    <property type="component" value="Chromosome"/>
</dbReference>
<feature type="transmembrane region" description="Helical" evidence="4">
    <location>
        <begin position="268"/>
        <end position="286"/>
    </location>
</feature>
<dbReference type="InterPro" id="IPR011701">
    <property type="entry name" value="MFS"/>
</dbReference>
<feature type="transmembrane region" description="Helical" evidence="4">
    <location>
        <begin position="200"/>
        <end position="220"/>
    </location>
</feature>
<dbReference type="PANTHER" id="PTHR23531:SF1">
    <property type="entry name" value="QUINOLENE RESISTANCE PROTEIN NORA"/>
    <property type="match status" value="1"/>
</dbReference>